<protein>
    <submittedName>
        <fullName evidence="5">ABC transporter ATP-binding protein</fullName>
    </submittedName>
</protein>
<gene>
    <name evidence="5" type="ORF">KDB89_06150</name>
</gene>
<keyword evidence="3 5" id="KW-0067">ATP-binding</keyword>
<evidence type="ECO:0000256" key="3">
    <source>
        <dbReference type="ARBA" id="ARBA00022840"/>
    </source>
</evidence>
<keyword evidence="2" id="KW-0547">Nucleotide-binding</keyword>
<accession>A0ABX8SKV5</accession>
<dbReference type="GO" id="GO:0005524">
    <property type="term" value="F:ATP binding"/>
    <property type="evidence" value="ECO:0007669"/>
    <property type="project" value="UniProtKB-KW"/>
</dbReference>
<dbReference type="PANTHER" id="PTHR45772">
    <property type="entry name" value="CONSERVED COMPONENT OF ABC TRANSPORTER FOR NATURAL AMINO ACIDS-RELATED"/>
    <property type="match status" value="1"/>
</dbReference>
<name>A0ABX8SKV5_9ACTN</name>
<evidence type="ECO:0000256" key="1">
    <source>
        <dbReference type="ARBA" id="ARBA00022448"/>
    </source>
</evidence>
<sequence>MSLLEATKLTRNFGGLTAVYEADLHIDSGELIGLIGPNGAGKTTLFNLLTGVYPPSSGTITLTIDGKTEDIGGRKPYRICAAGIGRTFQNIRLFKDLTVLDNVATALQQNRPYPLVSALFHIPPFGATERRIRSESLELLEVMGLAGKADELARNLSYGEQRHLEIARALATHPSLLLLDEPAAGMNPFETAELTALIAKLRADFGLTVLLIEHDMSLVMKICERIYVLDHGIVIASGTPDEVRNNPKVIEAYLGGEEVGNA</sequence>
<dbReference type="InterPro" id="IPR003593">
    <property type="entry name" value="AAA+_ATPase"/>
</dbReference>
<evidence type="ECO:0000256" key="2">
    <source>
        <dbReference type="ARBA" id="ARBA00022741"/>
    </source>
</evidence>
<keyword evidence="6" id="KW-1185">Reference proteome</keyword>
<dbReference type="PANTHER" id="PTHR45772:SF7">
    <property type="entry name" value="AMINO ACID ABC TRANSPORTER ATP-BINDING PROTEIN"/>
    <property type="match status" value="1"/>
</dbReference>
<dbReference type="EMBL" id="CP079216">
    <property type="protein sequence ID" value="QXT64032.1"/>
    <property type="molecule type" value="Genomic_DNA"/>
</dbReference>
<evidence type="ECO:0000259" key="4">
    <source>
        <dbReference type="PROSITE" id="PS50893"/>
    </source>
</evidence>
<proteinExistence type="predicted"/>
<dbReference type="InterPro" id="IPR032823">
    <property type="entry name" value="BCA_ABC_TP_C"/>
</dbReference>
<dbReference type="InterPro" id="IPR003439">
    <property type="entry name" value="ABC_transporter-like_ATP-bd"/>
</dbReference>
<evidence type="ECO:0000313" key="6">
    <source>
        <dbReference type="Proteomes" id="UP000824504"/>
    </source>
</evidence>
<dbReference type="Pfam" id="PF00005">
    <property type="entry name" value="ABC_tran"/>
    <property type="match status" value="1"/>
</dbReference>
<dbReference type="PROSITE" id="PS50893">
    <property type="entry name" value="ABC_TRANSPORTER_2"/>
    <property type="match status" value="1"/>
</dbReference>
<organism evidence="5 6">
    <name type="scientific">Tessaracoccus palaemonis</name>
    <dbReference type="NCBI Taxonomy" id="2829499"/>
    <lineage>
        <taxon>Bacteria</taxon>
        <taxon>Bacillati</taxon>
        <taxon>Actinomycetota</taxon>
        <taxon>Actinomycetes</taxon>
        <taxon>Propionibacteriales</taxon>
        <taxon>Propionibacteriaceae</taxon>
        <taxon>Tessaracoccus</taxon>
    </lineage>
</organism>
<dbReference type="Proteomes" id="UP000824504">
    <property type="component" value="Chromosome"/>
</dbReference>
<keyword evidence="1" id="KW-0813">Transport</keyword>
<dbReference type="InterPro" id="IPR051120">
    <property type="entry name" value="ABC_AA/LPS_Transport"/>
</dbReference>
<dbReference type="Pfam" id="PF12399">
    <property type="entry name" value="BCA_ABC_TP_C"/>
    <property type="match status" value="1"/>
</dbReference>
<reference evidence="5 6" key="1">
    <citation type="submission" date="2021-07" db="EMBL/GenBank/DDBJ databases">
        <title>complete genome sequencing of Tessaracoccus sp.J1M15.</title>
        <authorList>
            <person name="Bae J.-W."/>
            <person name="Kim D.-y."/>
        </authorList>
    </citation>
    <scope>NUCLEOTIDE SEQUENCE [LARGE SCALE GENOMIC DNA]</scope>
    <source>
        <strain evidence="5 6">J1M15</strain>
    </source>
</reference>
<feature type="domain" description="ABC transporter" evidence="4">
    <location>
        <begin position="4"/>
        <end position="256"/>
    </location>
</feature>
<evidence type="ECO:0000313" key="5">
    <source>
        <dbReference type="EMBL" id="QXT64032.1"/>
    </source>
</evidence>
<dbReference type="CDD" id="cd03219">
    <property type="entry name" value="ABC_Mj1267_LivG_branched"/>
    <property type="match status" value="1"/>
</dbReference>
<dbReference type="RefSeq" id="WP_219083956.1">
    <property type="nucleotide sequence ID" value="NZ_CP079216.1"/>
</dbReference>
<dbReference type="SMART" id="SM00382">
    <property type="entry name" value="AAA"/>
    <property type="match status" value="1"/>
</dbReference>